<reference evidence="2 3" key="1">
    <citation type="submission" date="2019-08" db="EMBL/GenBank/DDBJ databases">
        <authorList>
            <person name="Alioto T."/>
            <person name="Alioto T."/>
            <person name="Gomez Garrido J."/>
        </authorList>
    </citation>
    <scope>NUCLEOTIDE SEQUENCE [LARGE SCALE GENOMIC DNA]</scope>
</reference>
<sequence length="105" mass="11131">MGNKSSTGSSPDRREETETAAVVPVGAAAAAAAAATPAAAVAKVVDESDEDEDDDGETSAPTGRAAWVRDMNVKLANFVDSFKNYRKIRNGFTRISNNDDEKRII</sequence>
<feature type="region of interest" description="Disordered" evidence="1">
    <location>
        <begin position="43"/>
        <end position="63"/>
    </location>
</feature>
<evidence type="ECO:0000313" key="2">
    <source>
        <dbReference type="EMBL" id="VVC38860.1"/>
    </source>
</evidence>
<feature type="compositionally biased region" description="Polar residues" evidence="1">
    <location>
        <begin position="1"/>
        <end position="10"/>
    </location>
</feature>
<feature type="compositionally biased region" description="Acidic residues" evidence="1">
    <location>
        <begin position="47"/>
        <end position="57"/>
    </location>
</feature>
<protein>
    <submittedName>
        <fullName evidence="2">Uncharacterized protein</fullName>
    </submittedName>
</protein>
<proteinExistence type="predicted"/>
<evidence type="ECO:0000256" key="1">
    <source>
        <dbReference type="SAM" id="MobiDB-lite"/>
    </source>
</evidence>
<dbReference type="Proteomes" id="UP000325440">
    <property type="component" value="Unassembled WGS sequence"/>
</dbReference>
<keyword evidence="3" id="KW-1185">Reference proteome</keyword>
<organism evidence="2 3">
    <name type="scientific">Cinara cedri</name>
    <dbReference type="NCBI Taxonomy" id="506608"/>
    <lineage>
        <taxon>Eukaryota</taxon>
        <taxon>Metazoa</taxon>
        <taxon>Ecdysozoa</taxon>
        <taxon>Arthropoda</taxon>
        <taxon>Hexapoda</taxon>
        <taxon>Insecta</taxon>
        <taxon>Pterygota</taxon>
        <taxon>Neoptera</taxon>
        <taxon>Paraneoptera</taxon>
        <taxon>Hemiptera</taxon>
        <taxon>Sternorrhyncha</taxon>
        <taxon>Aphidomorpha</taxon>
        <taxon>Aphidoidea</taxon>
        <taxon>Aphididae</taxon>
        <taxon>Lachninae</taxon>
        <taxon>Cinara</taxon>
    </lineage>
</organism>
<dbReference type="EMBL" id="CABPRJ010001510">
    <property type="protein sequence ID" value="VVC38860.1"/>
    <property type="molecule type" value="Genomic_DNA"/>
</dbReference>
<evidence type="ECO:0000313" key="3">
    <source>
        <dbReference type="Proteomes" id="UP000325440"/>
    </source>
</evidence>
<name>A0A5E4N2J2_9HEMI</name>
<dbReference type="AlphaFoldDB" id="A0A5E4N2J2"/>
<gene>
    <name evidence="2" type="ORF">CINCED_3A023764</name>
</gene>
<feature type="region of interest" description="Disordered" evidence="1">
    <location>
        <begin position="1"/>
        <end position="20"/>
    </location>
</feature>
<accession>A0A5E4N2J2</accession>